<dbReference type="PANTHER" id="PTHR43047:SF72">
    <property type="entry name" value="OSMOSENSING HISTIDINE PROTEIN KINASE SLN1"/>
    <property type="match status" value="1"/>
</dbReference>
<dbReference type="GO" id="GO:0007234">
    <property type="term" value="P:osmosensory signaling via phosphorelay pathway"/>
    <property type="evidence" value="ECO:0007669"/>
    <property type="project" value="UniProtKB-ARBA"/>
</dbReference>
<evidence type="ECO:0000256" key="15">
    <source>
        <dbReference type="SAM" id="MobiDB-lite"/>
    </source>
</evidence>
<keyword evidence="10 16" id="KW-1133">Transmembrane helix</keyword>
<dbReference type="AlphaFoldDB" id="A0A7C8PM36"/>
<evidence type="ECO:0000256" key="1">
    <source>
        <dbReference type="ARBA" id="ARBA00000085"/>
    </source>
</evidence>
<dbReference type="GO" id="GO:0000155">
    <property type="term" value="F:phosphorelay sensor kinase activity"/>
    <property type="evidence" value="ECO:0007669"/>
    <property type="project" value="InterPro"/>
</dbReference>
<dbReference type="InterPro" id="IPR001789">
    <property type="entry name" value="Sig_transdc_resp-reg_receiver"/>
</dbReference>
<evidence type="ECO:0000256" key="7">
    <source>
        <dbReference type="ARBA" id="ARBA00022741"/>
    </source>
</evidence>
<evidence type="ECO:0000256" key="2">
    <source>
        <dbReference type="ARBA" id="ARBA00004370"/>
    </source>
</evidence>
<dbReference type="Gene3D" id="6.10.340.10">
    <property type="match status" value="1"/>
</dbReference>
<evidence type="ECO:0000256" key="13">
    <source>
        <dbReference type="ARBA" id="ARBA00023180"/>
    </source>
</evidence>
<dbReference type="GO" id="GO:0009927">
    <property type="term" value="F:histidine phosphotransfer kinase activity"/>
    <property type="evidence" value="ECO:0007669"/>
    <property type="project" value="TreeGrafter"/>
</dbReference>
<evidence type="ECO:0000256" key="8">
    <source>
        <dbReference type="ARBA" id="ARBA00022777"/>
    </source>
</evidence>
<dbReference type="PROSITE" id="PS50110">
    <property type="entry name" value="RESPONSE_REGULATORY"/>
    <property type="match status" value="1"/>
</dbReference>
<dbReference type="GO" id="GO:0005524">
    <property type="term" value="F:ATP binding"/>
    <property type="evidence" value="ECO:0007669"/>
    <property type="project" value="UniProtKB-KW"/>
</dbReference>
<evidence type="ECO:0000256" key="10">
    <source>
        <dbReference type="ARBA" id="ARBA00022989"/>
    </source>
</evidence>
<evidence type="ECO:0000256" key="9">
    <source>
        <dbReference type="ARBA" id="ARBA00022840"/>
    </source>
</evidence>
<dbReference type="SUPFAM" id="SSF52172">
    <property type="entry name" value="CheY-like"/>
    <property type="match status" value="1"/>
</dbReference>
<evidence type="ECO:0000256" key="3">
    <source>
        <dbReference type="ARBA" id="ARBA00012438"/>
    </source>
</evidence>
<feature type="transmembrane region" description="Helical" evidence="16">
    <location>
        <begin position="70"/>
        <end position="93"/>
    </location>
</feature>
<feature type="region of interest" description="Disordered" evidence="15">
    <location>
        <begin position="756"/>
        <end position="780"/>
    </location>
</feature>
<dbReference type="Proteomes" id="UP000479691">
    <property type="component" value="Unassembled WGS sequence"/>
</dbReference>
<feature type="region of interest" description="Disordered" evidence="15">
    <location>
        <begin position="1134"/>
        <end position="1175"/>
    </location>
</feature>
<dbReference type="PANTHER" id="PTHR43047">
    <property type="entry name" value="TWO-COMPONENT HISTIDINE PROTEIN KINASE"/>
    <property type="match status" value="1"/>
</dbReference>
<feature type="region of interest" description="Disordered" evidence="15">
    <location>
        <begin position="485"/>
        <end position="518"/>
    </location>
</feature>
<dbReference type="Gene3D" id="3.30.565.10">
    <property type="entry name" value="Histidine kinase-like ATPase, C-terminal domain"/>
    <property type="match status" value="1"/>
</dbReference>
<keyword evidence="9" id="KW-0067">ATP-binding</keyword>
<reference evidence="19 20" key="1">
    <citation type="submission" date="2019-06" db="EMBL/GenBank/DDBJ databases">
        <authorList>
            <person name="Palmer J.M."/>
        </authorList>
    </citation>
    <scope>NUCLEOTIDE SEQUENCE [LARGE SCALE GENOMIC DNA]</scope>
    <source>
        <strain evidence="19 20">TWF788</strain>
    </source>
</reference>
<evidence type="ECO:0000256" key="16">
    <source>
        <dbReference type="SAM" id="Phobius"/>
    </source>
</evidence>
<dbReference type="SUPFAM" id="SSF47384">
    <property type="entry name" value="Homodimeric domain of signal transducing histidine kinase"/>
    <property type="match status" value="1"/>
</dbReference>
<feature type="modified residue" description="4-aspartylphosphate" evidence="14">
    <location>
        <position position="1064"/>
    </location>
</feature>
<accession>A0A7C8PM36</accession>
<keyword evidence="12 16" id="KW-0472">Membrane</keyword>
<evidence type="ECO:0000259" key="17">
    <source>
        <dbReference type="PROSITE" id="PS50109"/>
    </source>
</evidence>
<comment type="caution">
    <text evidence="19">The sequence shown here is derived from an EMBL/GenBank/DDBJ whole genome shotgun (WGS) entry which is preliminary data.</text>
</comment>
<evidence type="ECO:0000259" key="18">
    <source>
        <dbReference type="PROSITE" id="PS50110"/>
    </source>
</evidence>
<dbReference type="Gene3D" id="1.10.287.130">
    <property type="match status" value="1"/>
</dbReference>
<dbReference type="Gene3D" id="3.40.50.2300">
    <property type="match status" value="1"/>
</dbReference>
<sequence>MSESRSRTVDGVSSLDSSAEEKAHQHAPAAVSAHESKLPPASRNPVSRWYINRFGKPLHLRVKIRNQLSVAFSISKFLVAIFTLTAVGALAGISWRNNLGFIKDSATTRLSMTADLKRAQMVQAIETLEGLASSIATRSAPISLLTRWLNGTMTSNYWGFAASDTASALSAQRFYVAATLYNANLTQALLNITANPPGNRDFNDARNKKDALGVFTDENGQAQSANWDGHEGFPDELPPAGLCEDLANCHNARYPRASVISNTSAEKLELFNQGFIENHQSLLLGPVQVNSSYYMISFTVPVHNSTRALIGFWTILLDAQLLVDIVNTTQGMGDTGQTLLVGPNTITNIYEPRDRELTDDTEFRYLLPPVRTPELYGTVDKMGSFQAVKKAYFSVNDSDEAVAELDTRNTQGQRVSVGYGIIGSANKFADWALIVEMQNSEIYAPISKIQQLLIATVFGVVGGILLFIYPLAQWAVSPITRLRTATERTTQPPSYDDVREGRDHDDPEDGRRNSSQRGFRIPLKIPERSYFIHDELTDLTHTYNLMTEELTRHYDELEDRVFQRTREIEAQRKVAEEANESKTIFIANISHELRTPLNGILGMCSVLMGEKDPSQVQHSLRIIEKSGELLLALLTDLLTFSKNQYGNHVILEERNFRLSDVTSQLNAIFKKQATEKHIDLTVAVTPVHFLESAVFFGDSNRLMQILINLIGNSLKFTEVGSVKVKVVVKENHGKDDGLGRTNSDGSRHSKMFFSRGSLRGSSVTQKPPSRHTSLNGLQASKTDGLAEKISNVLTRTATGVPYDGNVSREDIITEKEAILPGVDSAFIGEFWVEDTGPGIPPDLHEKVFEPFTQGDRSLSRKHGGTGLGLSICRQLAALLKGTVVLKQSDNNGSQFCLTIPLKLAREGASARDSIASSLDGSLQESTVAAVLGGTNALVLEKDLGRVLPTPAGWNLTRKSRDNISIPELGLGGDLGTVINSEHKTIPITKNAGKLLDLPANPLTQMERIRVLVAEDNPVNQEVVSRMLRLESVYDIVIAKDGQEAVNRVKEALSEGKHFHIILMDVQMPTLDGIQATSVIRSLGYRAPIVALSAYSTENNIKECYDSGMDYFISKPVKKSQLRTVLKRYCSTIPEENTPSSEVESPLSMSPVQTPSIETTLLAQPPGTSGSALSLP</sequence>
<keyword evidence="6 16" id="KW-0812">Transmembrane</keyword>
<comment type="subcellular location">
    <subcellularLocation>
        <location evidence="2">Membrane</location>
    </subcellularLocation>
</comment>
<evidence type="ECO:0000256" key="5">
    <source>
        <dbReference type="ARBA" id="ARBA00022679"/>
    </source>
</evidence>
<dbReference type="SMART" id="SM00448">
    <property type="entry name" value="REC"/>
    <property type="match status" value="1"/>
</dbReference>
<dbReference type="CDD" id="cd00082">
    <property type="entry name" value="HisKA"/>
    <property type="match status" value="1"/>
</dbReference>
<dbReference type="EC" id="2.7.13.3" evidence="3"/>
<dbReference type="CDD" id="cd17546">
    <property type="entry name" value="REC_hyHK_CKI1_RcsC-like"/>
    <property type="match status" value="1"/>
</dbReference>
<dbReference type="FunFam" id="3.40.50.2300:FF:000289">
    <property type="entry name" value="Osmosensing histidine protein kinase SLN1"/>
    <property type="match status" value="1"/>
</dbReference>
<evidence type="ECO:0000313" key="19">
    <source>
        <dbReference type="EMBL" id="KAF3164588.1"/>
    </source>
</evidence>
<dbReference type="SMART" id="SM00387">
    <property type="entry name" value="HATPase_c"/>
    <property type="match status" value="1"/>
</dbReference>
<keyword evidence="4 14" id="KW-0597">Phosphoprotein</keyword>
<keyword evidence="7" id="KW-0547">Nucleotide-binding</keyword>
<dbReference type="InterPro" id="IPR003594">
    <property type="entry name" value="HATPase_dom"/>
</dbReference>
<dbReference type="Pfam" id="PF00072">
    <property type="entry name" value="Response_reg"/>
    <property type="match status" value="1"/>
</dbReference>
<dbReference type="FunFam" id="1.10.287.130:FF:000004">
    <property type="entry name" value="Ethylene receptor 1"/>
    <property type="match status" value="1"/>
</dbReference>
<name>A0A7C8PM36_ORBOL</name>
<feature type="domain" description="Response regulatory" evidence="18">
    <location>
        <begin position="1009"/>
        <end position="1129"/>
    </location>
</feature>
<dbReference type="InterPro" id="IPR003661">
    <property type="entry name" value="HisK_dim/P_dom"/>
</dbReference>
<proteinExistence type="predicted"/>
<evidence type="ECO:0000256" key="6">
    <source>
        <dbReference type="ARBA" id="ARBA00022692"/>
    </source>
</evidence>
<evidence type="ECO:0000256" key="14">
    <source>
        <dbReference type="PROSITE-ProRule" id="PRU00169"/>
    </source>
</evidence>
<dbReference type="EMBL" id="JAABOE010000112">
    <property type="protein sequence ID" value="KAF3164588.1"/>
    <property type="molecule type" value="Genomic_DNA"/>
</dbReference>
<feature type="domain" description="Histidine kinase" evidence="17">
    <location>
        <begin position="588"/>
        <end position="903"/>
    </location>
</feature>
<organism evidence="19 20">
    <name type="scientific">Orbilia oligospora</name>
    <name type="common">Nematode-trapping fungus</name>
    <name type="synonym">Arthrobotrys oligospora</name>
    <dbReference type="NCBI Taxonomy" id="2813651"/>
    <lineage>
        <taxon>Eukaryota</taxon>
        <taxon>Fungi</taxon>
        <taxon>Dikarya</taxon>
        <taxon>Ascomycota</taxon>
        <taxon>Pezizomycotina</taxon>
        <taxon>Orbiliomycetes</taxon>
        <taxon>Orbiliales</taxon>
        <taxon>Orbiliaceae</taxon>
        <taxon>Orbilia</taxon>
    </lineage>
</organism>
<dbReference type="GO" id="GO:0005886">
    <property type="term" value="C:plasma membrane"/>
    <property type="evidence" value="ECO:0007669"/>
    <property type="project" value="TreeGrafter"/>
</dbReference>
<evidence type="ECO:0000256" key="11">
    <source>
        <dbReference type="ARBA" id="ARBA00023012"/>
    </source>
</evidence>
<keyword evidence="11" id="KW-0902">Two-component regulatory system</keyword>
<keyword evidence="5" id="KW-0808">Transferase</keyword>
<comment type="catalytic activity">
    <reaction evidence="1">
        <text>ATP + protein L-histidine = ADP + protein N-phospho-L-histidine.</text>
        <dbReference type="EC" id="2.7.13.3"/>
    </reaction>
</comment>
<dbReference type="PRINTS" id="PR00344">
    <property type="entry name" value="BCTRLSENSOR"/>
</dbReference>
<dbReference type="InterPro" id="IPR036890">
    <property type="entry name" value="HATPase_C_sf"/>
</dbReference>
<evidence type="ECO:0000256" key="12">
    <source>
        <dbReference type="ARBA" id="ARBA00023136"/>
    </source>
</evidence>
<dbReference type="InterPro" id="IPR005467">
    <property type="entry name" value="His_kinase_dom"/>
</dbReference>
<feature type="region of interest" description="Disordered" evidence="15">
    <location>
        <begin position="1"/>
        <end position="42"/>
    </location>
</feature>
<evidence type="ECO:0000313" key="20">
    <source>
        <dbReference type="Proteomes" id="UP000479691"/>
    </source>
</evidence>
<protein>
    <recommendedName>
        <fullName evidence="3">histidine kinase</fullName>
        <ecNumber evidence="3">2.7.13.3</ecNumber>
    </recommendedName>
</protein>
<dbReference type="SUPFAM" id="SSF55874">
    <property type="entry name" value="ATPase domain of HSP90 chaperone/DNA topoisomerase II/histidine kinase"/>
    <property type="match status" value="2"/>
</dbReference>
<dbReference type="InterPro" id="IPR004358">
    <property type="entry name" value="Sig_transdc_His_kin-like_C"/>
</dbReference>
<dbReference type="Pfam" id="PF02518">
    <property type="entry name" value="HATPase_c"/>
    <property type="match status" value="1"/>
</dbReference>
<dbReference type="InterPro" id="IPR036097">
    <property type="entry name" value="HisK_dim/P_sf"/>
</dbReference>
<feature type="compositionally biased region" description="Basic and acidic residues" evidence="15">
    <location>
        <begin position="496"/>
        <end position="512"/>
    </location>
</feature>
<dbReference type="Pfam" id="PF00512">
    <property type="entry name" value="HisKA"/>
    <property type="match status" value="1"/>
</dbReference>
<feature type="compositionally biased region" description="Polar residues" evidence="15">
    <location>
        <begin position="759"/>
        <end position="780"/>
    </location>
</feature>
<gene>
    <name evidence="19" type="primary">HHK5_1</name>
    <name evidence="19" type="ORF">TWF788_001096</name>
</gene>
<dbReference type="PROSITE" id="PS50109">
    <property type="entry name" value="HIS_KIN"/>
    <property type="match status" value="1"/>
</dbReference>
<evidence type="ECO:0000256" key="4">
    <source>
        <dbReference type="ARBA" id="ARBA00022553"/>
    </source>
</evidence>
<dbReference type="InterPro" id="IPR011006">
    <property type="entry name" value="CheY-like_superfamily"/>
</dbReference>
<dbReference type="SMART" id="SM00388">
    <property type="entry name" value="HisKA"/>
    <property type="match status" value="1"/>
</dbReference>
<keyword evidence="8 19" id="KW-0418">Kinase</keyword>
<keyword evidence="13" id="KW-0325">Glycoprotein</keyword>